<sequence length="70" mass="7341">MPAGAVDQEYLFTDVDPDADLGLLLRTVFRDIQSDLARRGLLEVGAPSFAVRQLAGGAVVVSSVIAARVA</sequence>
<accession>A0A967AZ64</accession>
<comment type="caution">
    <text evidence="1">The sequence shown here is derived from an EMBL/GenBank/DDBJ whole genome shotgun (WGS) entry which is preliminary data.</text>
</comment>
<organism evidence="1 2">
    <name type="scientific">Metallococcus carri</name>
    <dbReference type="NCBI Taxonomy" id="1656884"/>
    <lineage>
        <taxon>Bacteria</taxon>
        <taxon>Bacillati</taxon>
        <taxon>Actinomycetota</taxon>
        <taxon>Actinomycetes</taxon>
        <taxon>Micrococcales</taxon>
        <taxon>Dermacoccaceae</taxon>
        <taxon>Metallococcus</taxon>
    </lineage>
</organism>
<evidence type="ECO:0000313" key="1">
    <source>
        <dbReference type="EMBL" id="NHN55791.1"/>
    </source>
</evidence>
<evidence type="ECO:0000313" key="2">
    <source>
        <dbReference type="Proteomes" id="UP000744769"/>
    </source>
</evidence>
<gene>
    <name evidence="1" type="ORF">G9U51_08375</name>
</gene>
<dbReference type="AlphaFoldDB" id="A0A967AZ64"/>
<dbReference type="EMBL" id="JAAOIV010000005">
    <property type="protein sequence ID" value="NHN55791.1"/>
    <property type="molecule type" value="Genomic_DNA"/>
</dbReference>
<dbReference type="RefSeq" id="WP_166195936.1">
    <property type="nucleotide sequence ID" value="NZ_JAAOIV010000005.1"/>
</dbReference>
<reference evidence="1" key="1">
    <citation type="submission" date="2020-03" db="EMBL/GenBank/DDBJ databases">
        <title>Draft sequencing of Calidifontibacter sp. DB0510.</title>
        <authorList>
            <person name="Kim D.-U."/>
        </authorList>
    </citation>
    <scope>NUCLEOTIDE SEQUENCE</scope>
    <source>
        <strain evidence="1">DB0510</strain>
    </source>
</reference>
<name>A0A967AZ64_9MICO</name>
<keyword evidence="2" id="KW-1185">Reference proteome</keyword>
<protein>
    <submittedName>
        <fullName evidence="1">Uncharacterized protein</fullName>
    </submittedName>
</protein>
<proteinExistence type="predicted"/>
<dbReference type="Proteomes" id="UP000744769">
    <property type="component" value="Unassembled WGS sequence"/>
</dbReference>